<organism evidence="3 4">
    <name type="scientific">Bradyrhizobium oligotrophicum S58</name>
    <dbReference type="NCBI Taxonomy" id="1245469"/>
    <lineage>
        <taxon>Bacteria</taxon>
        <taxon>Pseudomonadati</taxon>
        <taxon>Pseudomonadota</taxon>
        <taxon>Alphaproteobacteria</taxon>
        <taxon>Hyphomicrobiales</taxon>
        <taxon>Nitrobacteraceae</taxon>
        <taxon>Bradyrhizobium</taxon>
    </lineage>
</organism>
<feature type="domain" description="CHRD" evidence="2">
    <location>
        <begin position="26"/>
        <end position="143"/>
    </location>
</feature>
<evidence type="ECO:0000313" key="3">
    <source>
        <dbReference type="EMBL" id="BAM88575.1"/>
    </source>
</evidence>
<dbReference type="STRING" id="1245469.S58_25690"/>
<dbReference type="OrthoDB" id="571052at2"/>
<feature type="signal peptide" evidence="1">
    <location>
        <begin position="1"/>
        <end position="25"/>
    </location>
</feature>
<feature type="chain" id="PRO_5004062203" description="CHRD domain-containing protein" evidence="1">
    <location>
        <begin position="26"/>
        <end position="143"/>
    </location>
</feature>
<dbReference type="SMART" id="SM00754">
    <property type="entry name" value="CHRD"/>
    <property type="match status" value="1"/>
</dbReference>
<accession>M4ZQV0</accession>
<protein>
    <recommendedName>
        <fullName evidence="2">CHRD domain-containing protein</fullName>
    </recommendedName>
</protein>
<dbReference type="AlphaFoldDB" id="M4ZQV0"/>
<dbReference type="Proteomes" id="UP000011841">
    <property type="component" value="Chromosome"/>
</dbReference>
<name>M4ZQV0_9BRAD</name>
<dbReference type="eggNOG" id="COG2335">
    <property type="taxonomic scope" value="Bacteria"/>
</dbReference>
<dbReference type="PROSITE" id="PS50933">
    <property type="entry name" value="CHRD"/>
    <property type="match status" value="1"/>
</dbReference>
<dbReference type="GeneID" id="301816456"/>
<dbReference type="KEGG" id="aol:S58_25690"/>
<keyword evidence="1" id="KW-0732">Signal</keyword>
<sequence length="143" mass="14511">MAGKFVHLALLAVAACVAAAPLAHAETVILKSELKAANEVPPNASAASGAAEASLDTATRTLTWKVTYSGLTGPAMGAHFHGPSEPGKNAGIVLPFKSPESPISGSAVITDAQAADLLAGKWYANVHTQANPGGEIRGQMTRQ</sequence>
<dbReference type="HOGENOM" id="CLU_107551_1_0_5"/>
<dbReference type="Pfam" id="PF07452">
    <property type="entry name" value="CHRD"/>
    <property type="match status" value="1"/>
</dbReference>
<keyword evidence="4" id="KW-1185">Reference proteome</keyword>
<evidence type="ECO:0000259" key="2">
    <source>
        <dbReference type="PROSITE" id="PS50933"/>
    </source>
</evidence>
<evidence type="ECO:0000256" key="1">
    <source>
        <dbReference type="SAM" id="SignalP"/>
    </source>
</evidence>
<dbReference type="EMBL" id="AP012603">
    <property type="protein sequence ID" value="BAM88575.1"/>
    <property type="molecule type" value="Genomic_DNA"/>
</dbReference>
<reference evidence="3 4" key="1">
    <citation type="journal article" date="2013" name="Appl. Environ. Microbiol.">
        <title>Genome analysis suggests that the soil oligotrophic bacterium Agromonas oligotrophica (Bradyrhizobium oligotrophicum) is a nitrogen-fixing symbiont of Aeschynomene indica.</title>
        <authorList>
            <person name="Okubo T."/>
            <person name="Fukushima S."/>
            <person name="Itakura M."/>
            <person name="Oshima K."/>
            <person name="Longtonglang A."/>
            <person name="Teaumroong N."/>
            <person name="Mitsui H."/>
            <person name="Hattori M."/>
            <person name="Hattori R."/>
            <person name="Hattori T."/>
            <person name="Minamisawa K."/>
        </authorList>
    </citation>
    <scope>NUCLEOTIDE SEQUENCE [LARGE SCALE GENOMIC DNA]</scope>
    <source>
        <strain evidence="3 4">S58</strain>
    </source>
</reference>
<dbReference type="InterPro" id="IPR010895">
    <property type="entry name" value="CHRD"/>
</dbReference>
<dbReference type="PATRIC" id="fig|1245469.3.peg.2634"/>
<dbReference type="RefSeq" id="WP_015665697.1">
    <property type="nucleotide sequence ID" value="NC_020453.1"/>
</dbReference>
<dbReference type="PROSITE" id="PS51257">
    <property type="entry name" value="PROKAR_LIPOPROTEIN"/>
    <property type="match status" value="1"/>
</dbReference>
<gene>
    <name evidence="3" type="ORF">S58_25690</name>
</gene>
<evidence type="ECO:0000313" key="4">
    <source>
        <dbReference type="Proteomes" id="UP000011841"/>
    </source>
</evidence>
<proteinExistence type="predicted"/>